<name>A0ABN5W2P3_9STAP</name>
<evidence type="ECO:0000313" key="2">
    <source>
        <dbReference type="Proteomes" id="UP000274772"/>
    </source>
</evidence>
<organism evidence="1 2">
    <name type="scientific">Staphylococcus caprae</name>
    <dbReference type="NCBI Taxonomy" id="29380"/>
    <lineage>
        <taxon>Bacteria</taxon>
        <taxon>Bacillati</taxon>
        <taxon>Bacillota</taxon>
        <taxon>Bacilli</taxon>
        <taxon>Bacillales</taxon>
        <taxon>Staphylococcaceae</taxon>
        <taxon>Staphylococcus</taxon>
    </lineage>
</organism>
<sequence>MTLNITKLIAKDTAKKAIASMSLSIIKNTIPITNKTLEVIAMAFNILGLIRLHSLNLTFSYTYHHT</sequence>
<gene>
    <name evidence="1" type="ORF">JMUB590_0670</name>
</gene>
<reference evidence="1 2" key="1">
    <citation type="submission" date="2018-05" db="EMBL/GenBank/DDBJ databases">
        <title>Complete genome sequencing of three human clinical isolates of Staphylococcus caprae reveals virulence factors similar to those of S. epidermidis and S. capitis.</title>
        <authorList>
            <person name="Watanabe S."/>
            <person name="Cui L."/>
        </authorList>
    </citation>
    <scope>NUCLEOTIDE SEQUENCE [LARGE SCALE GENOMIC DNA]</scope>
    <source>
        <strain evidence="1 2">JMUB590</strain>
    </source>
</reference>
<dbReference type="EMBL" id="AP018586">
    <property type="protein sequence ID" value="BBD91780.1"/>
    <property type="molecule type" value="Genomic_DNA"/>
</dbReference>
<proteinExistence type="predicted"/>
<protein>
    <submittedName>
        <fullName evidence="1">Uncharacterized protein</fullName>
    </submittedName>
</protein>
<evidence type="ECO:0000313" key="1">
    <source>
        <dbReference type="EMBL" id="BBD91780.1"/>
    </source>
</evidence>
<keyword evidence="2" id="KW-1185">Reference proteome</keyword>
<dbReference type="Proteomes" id="UP000274772">
    <property type="component" value="Chromosome"/>
</dbReference>
<accession>A0ABN5W2P3</accession>